<dbReference type="RefSeq" id="WP_090757526.1">
    <property type="nucleotide sequence ID" value="NZ_FNGE01000042.1"/>
</dbReference>
<dbReference type="InterPro" id="IPR044855">
    <property type="entry name" value="CoA-Trfase_III_dom3_sf"/>
</dbReference>
<name>A0A1G9P3Z6_9RHOB</name>
<keyword evidence="3" id="KW-1185">Reference proteome</keyword>
<dbReference type="GO" id="GO:0008410">
    <property type="term" value="F:CoA-transferase activity"/>
    <property type="evidence" value="ECO:0007669"/>
    <property type="project" value="TreeGrafter"/>
</dbReference>
<proteinExistence type="predicted"/>
<dbReference type="PANTHER" id="PTHR48207">
    <property type="entry name" value="SUCCINATE--HYDROXYMETHYLGLUTARATE COA-TRANSFERASE"/>
    <property type="match status" value="1"/>
</dbReference>
<dbReference type="SUPFAM" id="SSF89796">
    <property type="entry name" value="CoA-transferase family III (CaiB/BaiF)"/>
    <property type="match status" value="1"/>
</dbReference>
<dbReference type="Gene3D" id="3.40.50.10540">
    <property type="entry name" value="Crotonobetainyl-coa:carnitine coa-transferase, domain 1"/>
    <property type="match status" value="1"/>
</dbReference>
<evidence type="ECO:0000313" key="2">
    <source>
        <dbReference type="EMBL" id="SDL92915.1"/>
    </source>
</evidence>
<dbReference type="Gene3D" id="3.30.1540.10">
    <property type="entry name" value="formyl-coa transferase, domain 3"/>
    <property type="match status" value="1"/>
</dbReference>
<dbReference type="STRING" id="525640.SAMN04487971_1424"/>
<reference evidence="3" key="1">
    <citation type="submission" date="2016-10" db="EMBL/GenBank/DDBJ databases">
        <authorList>
            <person name="Varghese N."/>
            <person name="Submissions S."/>
        </authorList>
    </citation>
    <scope>NUCLEOTIDE SEQUENCE [LARGE SCALE GENOMIC DNA]</scope>
    <source>
        <strain evidence="3">CGMCC 1.7655</strain>
    </source>
</reference>
<dbReference type="AlphaFoldDB" id="A0A1G9P3Z6"/>
<organism evidence="2 3">
    <name type="scientific">Paracoccus chinensis</name>
    <dbReference type="NCBI Taxonomy" id="525640"/>
    <lineage>
        <taxon>Bacteria</taxon>
        <taxon>Pseudomonadati</taxon>
        <taxon>Pseudomonadota</taxon>
        <taxon>Alphaproteobacteria</taxon>
        <taxon>Rhodobacterales</taxon>
        <taxon>Paracoccaceae</taxon>
        <taxon>Paracoccus</taxon>
    </lineage>
</organism>
<dbReference type="OrthoDB" id="7208981at2"/>
<dbReference type="InterPro" id="IPR023606">
    <property type="entry name" value="CoA-Trfase_III_dom_1_sf"/>
</dbReference>
<sequence length="398" mass="41355">MKPLEGLRVLDLTRVLAGPFATAILADLGAEVIKLEPPQGDDYRHIGPFRDGESALFALTNRGKKSVVIDLKSPDGQALARRIAGTCDVVVENFRPGVAERLGLGADRLRQGNPRLVVCSISGFGQSGPSAELPAYDIVVQAMSGWMDATGEEGGQPLKVGEALGDIAAGLYAVIAILSAVIGSARTGQGATLDVAMLDCLVAMLPTSQALHLYASRSVERVGNRHPLSTPFGAFRTSDGHAIIAVLGARQFRALAGLIGAPEAADDPRFASDEDRTAHEPALRALIENWTAVRPTAEVVGALSAAGIPAAPIQTLAEQLASPHAQARALVSELPHHRLGQSPVVGQPVRFGAEKPLAPQGAPALGGDSRAVLERLGLTTDQIAGLIKAGIVQETTLA</sequence>
<protein>
    <submittedName>
        <fullName evidence="2">CoA:oxalate CoA-transferase</fullName>
    </submittedName>
</protein>
<dbReference type="EMBL" id="FNGE01000042">
    <property type="protein sequence ID" value="SDL92915.1"/>
    <property type="molecule type" value="Genomic_DNA"/>
</dbReference>
<keyword evidence="1 2" id="KW-0808">Transferase</keyword>
<dbReference type="InterPro" id="IPR003673">
    <property type="entry name" value="CoA-Trfase_fam_III"/>
</dbReference>
<dbReference type="Pfam" id="PF02515">
    <property type="entry name" value="CoA_transf_3"/>
    <property type="match status" value="1"/>
</dbReference>
<dbReference type="PANTHER" id="PTHR48207:SF3">
    <property type="entry name" value="SUCCINATE--HYDROXYMETHYLGLUTARATE COA-TRANSFERASE"/>
    <property type="match status" value="1"/>
</dbReference>
<gene>
    <name evidence="2" type="ORF">SAMN04487971_1424</name>
</gene>
<dbReference type="InterPro" id="IPR050483">
    <property type="entry name" value="CoA-transferase_III_domain"/>
</dbReference>
<evidence type="ECO:0000313" key="3">
    <source>
        <dbReference type="Proteomes" id="UP000199555"/>
    </source>
</evidence>
<evidence type="ECO:0000256" key="1">
    <source>
        <dbReference type="ARBA" id="ARBA00022679"/>
    </source>
</evidence>
<dbReference type="Proteomes" id="UP000199555">
    <property type="component" value="Unassembled WGS sequence"/>
</dbReference>
<accession>A0A1G9P3Z6</accession>